<keyword evidence="5 10" id="KW-0479">Metal-binding</keyword>
<dbReference type="Pfam" id="PF00013">
    <property type="entry name" value="KH_1"/>
    <property type="match status" value="2"/>
</dbReference>
<organism evidence="13">
    <name type="scientific">Amphimedon queenslandica</name>
    <name type="common">Sponge</name>
    <dbReference type="NCBI Taxonomy" id="400682"/>
    <lineage>
        <taxon>Eukaryota</taxon>
        <taxon>Metazoa</taxon>
        <taxon>Porifera</taxon>
        <taxon>Demospongiae</taxon>
        <taxon>Heteroscleromorpha</taxon>
        <taxon>Haplosclerida</taxon>
        <taxon>Niphatidae</taxon>
        <taxon>Amphimedon</taxon>
    </lineage>
</organism>
<dbReference type="InterPro" id="IPR004087">
    <property type="entry name" value="KH_dom"/>
</dbReference>
<dbReference type="PROSITE" id="PS50089">
    <property type="entry name" value="ZF_RING_2"/>
    <property type="match status" value="1"/>
</dbReference>
<dbReference type="PANTHER" id="PTHR23285:SF7">
    <property type="entry name" value="LD09246P1"/>
    <property type="match status" value="1"/>
</dbReference>
<evidence type="ECO:0000256" key="4">
    <source>
        <dbReference type="ARBA" id="ARBA00022737"/>
    </source>
</evidence>
<dbReference type="Gene3D" id="3.30.1370.10">
    <property type="entry name" value="K Homology domain, type 1"/>
    <property type="match status" value="2"/>
</dbReference>
<feature type="domain" description="RING-type" evidence="12">
    <location>
        <begin position="864"/>
        <end position="902"/>
    </location>
</feature>
<evidence type="ECO:0000256" key="3">
    <source>
        <dbReference type="ARBA" id="ARBA00022490"/>
    </source>
</evidence>
<dbReference type="CDD" id="cd22423">
    <property type="entry name" value="KH-I_MEX3_rpt1"/>
    <property type="match status" value="1"/>
</dbReference>
<name>A0A1X7U6M0_AMPQE</name>
<dbReference type="InterPro" id="IPR047226">
    <property type="entry name" value="KH-I_MEX3_rpt2"/>
</dbReference>
<dbReference type="InterPro" id="IPR013083">
    <property type="entry name" value="Znf_RING/FYVE/PHD"/>
</dbReference>
<comment type="subcellular location">
    <subcellularLocation>
        <location evidence="2">Cytoplasm</location>
    </subcellularLocation>
    <subcellularLocation>
        <location evidence="1">Nucleus</location>
    </subcellularLocation>
</comment>
<proteinExistence type="predicted"/>
<dbReference type="InterPro" id="IPR036612">
    <property type="entry name" value="KH_dom_type_1_sf"/>
</dbReference>
<dbReference type="GO" id="GO:0005737">
    <property type="term" value="C:cytoplasm"/>
    <property type="evidence" value="ECO:0007669"/>
    <property type="project" value="UniProtKB-SubCell"/>
</dbReference>
<dbReference type="OrthoDB" id="427410at2759"/>
<evidence type="ECO:0000256" key="11">
    <source>
        <dbReference type="SAM" id="MobiDB-lite"/>
    </source>
</evidence>
<keyword evidence="3" id="KW-0963">Cytoplasm</keyword>
<dbReference type="GO" id="GO:0008270">
    <property type="term" value="F:zinc ion binding"/>
    <property type="evidence" value="ECO:0007669"/>
    <property type="project" value="UniProtKB-KW"/>
</dbReference>
<evidence type="ECO:0000256" key="10">
    <source>
        <dbReference type="PROSITE-ProRule" id="PRU00175"/>
    </source>
</evidence>
<dbReference type="GO" id="GO:0005634">
    <property type="term" value="C:nucleus"/>
    <property type="evidence" value="ECO:0007669"/>
    <property type="project" value="UniProtKB-SubCell"/>
</dbReference>
<evidence type="ECO:0000256" key="1">
    <source>
        <dbReference type="ARBA" id="ARBA00004123"/>
    </source>
</evidence>
<keyword evidence="4" id="KW-0677">Repeat</keyword>
<evidence type="ECO:0000256" key="5">
    <source>
        <dbReference type="ARBA" id="ARBA00022771"/>
    </source>
</evidence>
<dbReference type="eggNOG" id="KOG2113">
    <property type="taxonomic scope" value="Eukaryota"/>
</dbReference>
<dbReference type="InterPro" id="IPR047227">
    <property type="entry name" value="MEX3"/>
</dbReference>
<feature type="region of interest" description="Disordered" evidence="11">
    <location>
        <begin position="571"/>
        <end position="606"/>
    </location>
</feature>
<evidence type="ECO:0000256" key="2">
    <source>
        <dbReference type="ARBA" id="ARBA00004496"/>
    </source>
</evidence>
<dbReference type="SMART" id="SM00322">
    <property type="entry name" value="KH"/>
    <property type="match status" value="2"/>
</dbReference>
<dbReference type="AlphaFoldDB" id="A0A1X7U6M0"/>
<dbReference type="EnsemblMetazoa" id="Aqu2.1.23572_001">
    <property type="protein sequence ID" value="Aqu2.1.23572_001"/>
    <property type="gene ID" value="Aqu2.1.23572"/>
</dbReference>
<dbReference type="InterPro" id="IPR001841">
    <property type="entry name" value="Znf_RING"/>
</dbReference>
<dbReference type="Gene3D" id="3.30.40.10">
    <property type="entry name" value="Zinc/RING finger domain, C3HC4 (zinc finger)"/>
    <property type="match status" value="1"/>
</dbReference>
<accession>A0A1X7U6M0</accession>
<keyword evidence="5 10" id="KW-0863">Zinc-finger</keyword>
<dbReference type="InterPro" id="IPR047228">
    <property type="entry name" value="KH-I_MEX3_rpt1"/>
</dbReference>
<dbReference type="SUPFAM" id="SSF57850">
    <property type="entry name" value="RING/U-box"/>
    <property type="match status" value="1"/>
</dbReference>
<reference evidence="13" key="1">
    <citation type="submission" date="2017-05" db="UniProtKB">
        <authorList>
            <consortium name="EnsemblMetazoa"/>
        </authorList>
    </citation>
    <scope>IDENTIFICATION</scope>
</reference>
<keyword evidence="8" id="KW-0539">Nucleus</keyword>
<evidence type="ECO:0000256" key="8">
    <source>
        <dbReference type="ARBA" id="ARBA00023242"/>
    </source>
</evidence>
<feature type="region of interest" description="Disordered" evidence="11">
    <location>
        <begin position="696"/>
        <end position="747"/>
    </location>
</feature>
<feature type="compositionally biased region" description="Low complexity" evidence="11">
    <location>
        <begin position="730"/>
        <end position="745"/>
    </location>
</feature>
<dbReference type="eggNOG" id="KOG2033">
    <property type="taxonomic scope" value="Eukaryota"/>
</dbReference>
<dbReference type="SMART" id="SM00184">
    <property type="entry name" value="RING"/>
    <property type="match status" value="1"/>
</dbReference>
<evidence type="ECO:0000259" key="12">
    <source>
        <dbReference type="PROSITE" id="PS50089"/>
    </source>
</evidence>
<dbReference type="FunFam" id="3.30.1370.10:FF:000012">
    <property type="entry name" value="Mex-3 RNA-binding family member D"/>
    <property type="match status" value="1"/>
</dbReference>
<feature type="compositionally biased region" description="Low complexity" evidence="11">
    <location>
        <begin position="581"/>
        <end position="595"/>
    </location>
</feature>
<dbReference type="SUPFAM" id="SSF54791">
    <property type="entry name" value="Eukaryotic type KH-domain (KH-domain type I)"/>
    <property type="match status" value="2"/>
</dbReference>
<keyword evidence="6" id="KW-0862">Zinc</keyword>
<dbReference type="Pfam" id="PF13920">
    <property type="entry name" value="zf-C3HC4_3"/>
    <property type="match status" value="1"/>
</dbReference>
<dbReference type="STRING" id="400682.A0A1X7U6M0"/>
<evidence type="ECO:0000313" key="13">
    <source>
        <dbReference type="EnsemblMetazoa" id="Aqu2.1.23572_001"/>
    </source>
</evidence>
<dbReference type="CDD" id="cd22424">
    <property type="entry name" value="KH-I_MEX3_rpt2"/>
    <property type="match status" value="1"/>
</dbReference>
<dbReference type="PROSITE" id="PS50084">
    <property type="entry name" value="KH_TYPE_1"/>
    <property type="match status" value="2"/>
</dbReference>
<dbReference type="InParanoid" id="A0A1X7U6M0"/>
<dbReference type="GO" id="GO:0003723">
    <property type="term" value="F:RNA binding"/>
    <property type="evidence" value="ECO:0007669"/>
    <property type="project" value="UniProtKB-UniRule"/>
</dbReference>
<protein>
    <recommendedName>
        <fullName evidence="12">RING-type domain-containing protein</fullName>
    </recommendedName>
</protein>
<evidence type="ECO:0000256" key="9">
    <source>
        <dbReference type="PROSITE-ProRule" id="PRU00117"/>
    </source>
</evidence>
<sequence length="913" mass="98757">MRDQKSPKLPLDLTVIINGLFADIQSNDQLLLSSLMDQYNESDQSYTSIPQESTNISNTNTSLLNSFCESFNDLLSPLIDDVKSFAQAPPTSHQALESFPFDWYKDINTINEYIVSFVPTFINRFLEEIDKIINSLLIKMKEDAVLTNGCINKILLLGKLCHSLVDSCPNLLIITSSNQHTTSKMKSSAKIKTKAQEGNEIVAMLHQKSIKIYSYWVDHIVLSIDNQLNDFLNSGSIALTNILNWEKITITEESDKGGLLTSVIYLPAQCLDDDHDGIMSQETSLQMIFDVQYVAFTITPSGWKEDWHDVYIKYDNIISKLKDIIDPFDYDVYLPHFNKLLERQCQRTSVLLGMLRMYNGQLLSSVKYSSSSIGSVGGAAYDEKHVVLPLSSSLPRLSLLPASTSWSGTTSVLLQPFAKGSNISKMSTEVATRPLMENNSALQTALELSMLNLTNSPLPGGVGDGTAEGANGGYIVPGGTMAEGLVDCPLSRAIPRSLNVTHCVAVPSSEHVAEIVGRQGCKIKALRAKTNTYIKTPVRGEEPVFVITGRPEDVSSAKREVLAAADHFTQIRAAKTNPARSPSSSPSVSGGSPESATTNGGPAGTAPDKVAVYVKVPYRVVGLVVGPKGATIKRIQQITNTHIVTPSRDKEPCFEVSGKPEDVERAKKEIESYIAMRTGGCHDSDSDTEVYGSIMSPSIDNTASPLTPPTSSLTRKLSESSASKLMQQFSPRSSASPPAPTTSGPVYGVEILDNGYTTSSQWIEPATRSPLSSAVFGGNIKDAFSRSNSFNSSEGGPFSFGTPPLSAPVSVPNNKMFDFTAFREILKEDPPSPTYSCSSNSSDGLGVTSPKLPIKHSVMTSRICCVCHDKEVVAALVPCGHNLFCASCAHISAVLSGSCPVCATPVKSMLRLH</sequence>
<evidence type="ECO:0000256" key="7">
    <source>
        <dbReference type="ARBA" id="ARBA00022884"/>
    </source>
</evidence>
<keyword evidence="7 9" id="KW-0694">RNA-binding</keyword>
<feature type="compositionally biased region" description="Polar residues" evidence="11">
    <location>
        <begin position="696"/>
        <end position="729"/>
    </location>
</feature>
<dbReference type="InterPro" id="IPR004088">
    <property type="entry name" value="KH_dom_type_1"/>
</dbReference>
<dbReference type="PANTHER" id="PTHR23285">
    <property type="entry name" value="RING FINGER AND KH DOMAIN CONTAINING PROTEIN 1"/>
    <property type="match status" value="1"/>
</dbReference>
<evidence type="ECO:0000256" key="6">
    <source>
        <dbReference type="ARBA" id="ARBA00022833"/>
    </source>
</evidence>